<evidence type="ECO:0000313" key="4">
    <source>
        <dbReference type="EMBL" id="MSE00637.1"/>
    </source>
</evidence>
<dbReference type="EC" id="1.1.1.133" evidence="2"/>
<comment type="similarity">
    <text evidence="1 2">Belongs to the dTDP-4-dehydrorhamnose reductase family.</text>
</comment>
<evidence type="ECO:0000259" key="3">
    <source>
        <dbReference type="Pfam" id="PF04321"/>
    </source>
</evidence>
<dbReference type="GO" id="GO:0005829">
    <property type="term" value="C:cytosol"/>
    <property type="evidence" value="ECO:0007669"/>
    <property type="project" value="TreeGrafter"/>
</dbReference>
<dbReference type="UniPathway" id="UPA00124"/>
<dbReference type="SUPFAM" id="SSF51735">
    <property type="entry name" value="NAD(P)-binding Rossmann-fold domains"/>
    <property type="match status" value="1"/>
</dbReference>
<comment type="caution">
    <text evidence="4">The sequence shown here is derived from an EMBL/GenBank/DDBJ whole genome shotgun (WGS) entry which is preliminary data.</text>
</comment>
<dbReference type="InterPro" id="IPR029903">
    <property type="entry name" value="RmlD-like-bd"/>
</dbReference>
<dbReference type="RefSeq" id="WP_154303020.1">
    <property type="nucleotide sequence ID" value="NZ_CP064845.1"/>
</dbReference>
<dbReference type="EMBL" id="WKKV01000001">
    <property type="protein sequence ID" value="MSE00637.1"/>
    <property type="molecule type" value="Genomic_DNA"/>
</dbReference>
<dbReference type="PANTHER" id="PTHR10491">
    <property type="entry name" value="DTDP-4-DEHYDRORHAMNOSE REDUCTASE"/>
    <property type="match status" value="1"/>
</dbReference>
<dbReference type="CDD" id="cd05254">
    <property type="entry name" value="dTDP_HR_like_SDR_e"/>
    <property type="match status" value="1"/>
</dbReference>
<organism evidence="4">
    <name type="scientific">Bacillus velezensis</name>
    <dbReference type="NCBI Taxonomy" id="492670"/>
    <lineage>
        <taxon>Bacteria</taxon>
        <taxon>Bacillati</taxon>
        <taxon>Bacillota</taxon>
        <taxon>Bacilli</taxon>
        <taxon>Bacillales</taxon>
        <taxon>Bacillaceae</taxon>
        <taxon>Bacillus</taxon>
        <taxon>Bacillus amyloliquefaciens group</taxon>
    </lineage>
</organism>
<dbReference type="GO" id="GO:0019305">
    <property type="term" value="P:dTDP-rhamnose biosynthetic process"/>
    <property type="evidence" value="ECO:0007669"/>
    <property type="project" value="UniProtKB-UniPathway"/>
</dbReference>
<reference evidence="4" key="1">
    <citation type="submission" date="2019-11" db="EMBL/GenBank/DDBJ databases">
        <title>Draft Genome Sequence of Plant Growth-Promoting Rhizosphere-Associated Bacteria.</title>
        <authorList>
            <person name="Vasilyev I.Y."/>
            <person name="Radchenko V."/>
            <person name="Ilnitskaya E.V."/>
        </authorList>
    </citation>
    <scope>NUCLEOTIDE SEQUENCE</scope>
    <source>
        <strain evidence="4">VRA_517_n</strain>
    </source>
</reference>
<keyword evidence="2 4" id="KW-0560">Oxidoreductase</keyword>
<dbReference type="Gene3D" id="3.90.25.10">
    <property type="entry name" value="UDP-galactose 4-epimerase, domain 1"/>
    <property type="match status" value="1"/>
</dbReference>
<name>A0A6A8LDF5_BACVE</name>
<dbReference type="Gene3D" id="3.40.50.720">
    <property type="entry name" value="NAD(P)-binding Rossmann-like Domain"/>
    <property type="match status" value="1"/>
</dbReference>
<dbReference type="InterPro" id="IPR005913">
    <property type="entry name" value="dTDP_dehydrorham_reduct"/>
</dbReference>
<protein>
    <recommendedName>
        <fullName evidence="2">dTDP-4-dehydrorhamnose reductase</fullName>
        <ecNumber evidence="2">1.1.1.133</ecNumber>
    </recommendedName>
</protein>
<proteinExistence type="inferred from homology"/>
<sequence length="282" mass="31354">MTKVLVTGAAGQLGRELCRQLKREGYEVIALTKAMMNISDQRSVRHSFSYYKPDIVVNTAAYTSVDKCETELDKAYLINGIGAYYAALEAENTGAKFIHISTDYVFSGKGTRPYQTDDPADPGTIYGKSKKLGEELIRLTGKNHTIIRTSWVYGSGGHNFVNTMLKLADTHDQVRVVNDQVGAPTYTKDLAETVIGLFDRPPGLYHAANSGVCSWYEFAKAIFEESGRTAAVLPVTTEEYGNETPRPAYSVLSLESIERQGLGMRHWREALKDYLQREGQCK</sequence>
<dbReference type="AlphaFoldDB" id="A0A6A8LDF5"/>
<dbReference type="GO" id="GO:0008831">
    <property type="term" value="F:dTDP-4-dehydrorhamnose reductase activity"/>
    <property type="evidence" value="ECO:0007669"/>
    <property type="project" value="UniProtKB-EC"/>
</dbReference>
<evidence type="ECO:0000256" key="1">
    <source>
        <dbReference type="ARBA" id="ARBA00010944"/>
    </source>
</evidence>
<evidence type="ECO:0000256" key="2">
    <source>
        <dbReference type="RuleBase" id="RU364082"/>
    </source>
</evidence>
<comment type="pathway">
    <text evidence="2">Carbohydrate biosynthesis; dTDP-L-rhamnose biosynthesis.</text>
</comment>
<gene>
    <name evidence="4" type="primary">rfbD</name>
    <name evidence="4" type="ORF">GKC39_00995</name>
</gene>
<keyword evidence="2" id="KW-0521">NADP</keyword>
<dbReference type="InterPro" id="IPR036291">
    <property type="entry name" value="NAD(P)-bd_dom_sf"/>
</dbReference>
<comment type="function">
    <text evidence="2">Catalyzes the reduction of dTDP-6-deoxy-L-lyxo-4-hexulose to yield dTDP-L-rhamnose.</text>
</comment>
<dbReference type="Pfam" id="PF04321">
    <property type="entry name" value="RmlD_sub_bind"/>
    <property type="match status" value="1"/>
</dbReference>
<dbReference type="PANTHER" id="PTHR10491:SF4">
    <property type="entry name" value="METHIONINE ADENOSYLTRANSFERASE 2 SUBUNIT BETA"/>
    <property type="match status" value="1"/>
</dbReference>
<dbReference type="NCBIfam" id="TIGR01214">
    <property type="entry name" value="rmlD"/>
    <property type="match status" value="1"/>
</dbReference>
<dbReference type="FunFam" id="3.40.50.720:FF:000159">
    <property type="entry name" value="dTDP-4-dehydrorhamnose reductase"/>
    <property type="match status" value="1"/>
</dbReference>
<feature type="domain" description="RmlD-like substrate binding" evidence="3">
    <location>
        <begin position="3"/>
        <end position="277"/>
    </location>
</feature>
<accession>A0A6A8LDF5</accession>